<dbReference type="OrthoDB" id="422540at2759"/>
<dbReference type="PANTHER" id="PTHR33064">
    <property type="entry name" value="POL PROTEIN"/>
    <property type="match status" value="1"/>
</dbReference>
<protein>
    <recommendedName>
        <fullName evidence="4">Reverse transcriptase/retrotransposon-derived protein RNase H-like domain-containing protein</fullName>
    </recommendedName>
</protein>
<evidence type="ECO:0008006" key="4">
    <source>
        <dbReference type="Google" id="ProtNLM"/>
    </source>
</evidence>
<reference evidence="2 3" key="1">
    <citation type="journal article" date="2019" name="Sci. Rep.">
        <title>Orb-weaving spider Araneus ventricosus genome elucidates the spidroin gene catalogue.</title>
        <authorList>
            <person name="Kono N."/>
            <person name="Nakamura H."/>
            <person name="Ohtoshi R."/>
            <person name="Moran D.A.P."/>
            <person name="Shinohara A."/>
            <person name="Yoshida Y."/>
            <person name="Fujiwara M."/>
            <person name="Mori M."/>
            <person name="Tomita M."/>
            <person name="Arakawa K."/>
        </authorList>
    </citation>
    <scope>NUCLEOTIDE SEQUENCE [LARGE SCALE GENOMIC DNA]</scope>
</reference>
<proteinExistence type="predicted"/>
<dbReference type="GO" id="GO:0071897">
    <property type="term" value="P:DNA biosynthetic process"/>
    <property type="evidence" value="ECO:0007669"/>
    <property type="project" value="UniProtKB-ARBA"/>
</dbReference>
<dbReference type="InterPro" id="IPR043502">
    <property type="entry name" value="DNA/RNA_pol_sf"/>
</dbReference>
<feature type="chain" id="PRO_5021233512" description="Reverse transcriptase/retrotransposon-derived protein RNase H-like domain-containing protein" evidence="1">
    <location>
        <begin position="20"/>
        <end position="125"/>
    </location>
</feature>
<dbReference type="EMBL" id="BGPR01005956">
    <property type="protein sequence ID" value="GBN14854.1"/>
    <property type="molecule type" value="Genomic_DNA"/>
</dbReference>
<evidence type="ECO:0000313" key="3">
    <source>
        <dbReference type="Proteomes" id="UP000499080"/>
    </source>
</evidence>
<evidence type="ECO:0000256" key="1">
    <source>
        <dbReference type="SAM" id="SignalP"/>
    </source>
</evidence>
<keyword evidence="3" id="KW-1185">Reference proteome</keyword>
<organism evidence="2 3">
    <name type="scientific">Araneus ventricosus</name>
    <name type="common">Orbweaver spider</name>
    <name type="synonym">Epeira ventricosa</name>
    <dbReference type="NCBI Taxonomy" id="182803"/>
    <lineage>
        <taxon>Eukaryota</taxon>
        <taxon>Metazoa</taxon>
        <taxon>Ecdysozoa</taxon>
        <taxon>Arthropoda</taxon>
        <taxon>Chelicerata</taxon>
        <taxon>Arachnida</taxon>
        <taxon>Araneae</taxon>
        <taxon>Araneomorphae</taxon>
        <taxon>Entelegynae</taxon>
        <taxon>Araneoidea</taxon>
        <taxon>Araneidae</taxon>
        <taxon>Araneus</taxon>
    </lineage>
</organism>
<comment type="caution">
    <text evidence="2">The sequence shown here is derived from an EMBL/GenBank/DDBJ whole genome shotgun (WGS) entry which is preliminary data.</text>
</comment>
<dbReference type="AlphaFoldDB" id="A0A4Y2LJY7"/>
<keyword evidence="1" id="KW-0732">Signal</keyword>
<dbReference type="Proteomes" id="UP000499080">
    <property type="component" value="Unassembled WGS sequence"/>
</dbReference>
<dbReference type="PANTHER" id="PTHR33064:SF37">
    <property type="entry name" value="RIBONUCLEASE H"/>
    <property type="match status" value="1"/>
</dbReference>
<evidence type="ECO:0000313" key="2">
    <source>
        <dbReference type="EMBL" id="GBN14854.1"/>
    </source>
</evidence>
<feature type="signal peptide" evidence="1">
    <location>
        <begin position="1"/>
        <end position="19"/>
    </location>
</feature>
<name>A0A4Y2LJY7_ARAVE</name>
<gene>
    <name evidence="2" type="ORF">AVEN_165670_1</name>
</gene>
<dbReference type="InterPro" id="IPR043128">
    <property type="entry name" value="Rev_trsase/Diguanyl_cyclase"/>
</dbReference>
<dbReference type="Gene3D" id="3.30.70.270">
    <property type="match status" value="1"/>
</dbReference>
<accession>A0A4Y2LJY7</accession>
<sequence>MYRNLFLVNLNCLFLGVLASSEGVSTLPEKVKAVAEFHLPKTIYELRRFLSMINFHRQFLERAAHIQTPFHNLVKSNNKREKTPIDWTPDALENCQTVVANATLLANPKNDAIYGQFLVRLVLDK</sequence>
<dbReference type="SUPFAM" id="SSF56672">
    <property type="entry name" value="DNA/RNA polymerases"/>
    <property type="match status" value="1"/>
</dbReference>
<dbReference type="InterPro" id="IPR051320">
    <property type="entry name" value="Viral_Replic_Matur_Polypro"/>
</dbReference>